<evidence type="ECO:0000259" key="4">
    <source>
        <dbReference type="Pfam" id="PF01420"/>
    </source>
</evidence>
<proteinExistence type="inferred from homology"/>
<protein>
    <submittedName>
        <fullName evidence="5">Restriction endonuclease subunit S</fullName>
        <ecNumber evidence="5">3.1.21.-</ecNumber>
    </submittedName>
</protein>
<dbReference type="PANTHER" id="PTHR30408:SF12">
    <property type="entry name" value="TYPE I RESTRICTION ENZYME MJAVIII SPECIFICITY SUBUNIT"/>
    <property type="match status" value="1"/>
</dbReference>
<dbReference type="InterPro" id="IPR052021">
    <property type="entry name" value="Type-I_RS_S_subunit"/>
</dbReference>
<evidence type="ECO:0000256" key="3">
    <source>
        <dbReference type="ARBA" id="ARBA00023125"/>
    </source>
</evidence>
<name>A0AAW7Y9C5_9GAMM</name>
<gene>
    <name evidence="5" type="ORF">Q4568_11945</name>
</gene>
<dbReference type="GO" id="GO:0004519">
    <property type="term" value="F:endonuclease activity"/>
    <property type="evidence" value="ECO:0007669"/>
    <property type="project" value="UniProtKB-KW"/>
</dbReference>
<dbReference type="InterPro" id="IPR044946">
    <property type="entry name" value="Restrct_endonuc_typeI_TRD_sf"/>
</dbReference>
<dbReference type="RefSeq" id="WP_303499717.1">
    <property type="nucleotide sequence ID" value="NZ_JAUOPU010000011.1"/>
</dbReference>
<evidence type="ECO:0000313" key="6">
    <source>
        <dbReference type="Proteomes" id="UP001170624"/>
    </source>
</evidence>
<organism evidence="5 6">
    <name type="scientific">Photobacterium sanguinicancri</name>
    <dbReference type="NCBI Taxonomy" id="875932"/>
    <lineage>
        <taxon>Bacteria</taxon>
        <taxon>Pseudomonadati</taxon>
        <taxon>Pseudomonadota</taxon>
        <taxon>Gammaproteobacteria</taxon>
        <taxon>Vibrionales</taxon>
        <taxon>Vibrionaceae</taxon>
        <taxon>Photobacterium</taxon>
    </lineage>
</organism>
<dbReference type="GO" id="GO:0003677">
    <property type="term" value="F:DNA binding"/>
    <property type="evidence" value="ECO:0007669"/>
    <property type="project" value="UniProtKB-KW"/>
</dbReference>
<dbReference type="CDD" id="cd17259">
    <property type="entry name" value="RMtype1_S_StySKI-TRD2-CR2_like"/>
    <property type="match status" value="1"/>
</dbReference>
<comment type="caution">
    <text evidence="5">The sequence shown here is derived from an EMBL/GenBank/DDBJ whole genome shotgun (WGS) entry which is preliminary data.</text>
</comment>
<dbReference type="EC" id="3.1.21.-" evidence="5"/>
<dbReference type="GO" id="GO:0016787">
    <property type="term" value="F:hydrolase activity"/>
    <property type="evidence" value="ECO:0007669"/>
    <property type="project" value="UniProtKB-KW"/>
</dbReference>
<reference evidence="5" key="1">
    <citation type="submission" date="2023-07" db="EMBL/GenBank/DDBJ databases">
        <title>Genome content predicts the carbon catabolic preferences of heterotrophic bacteria.</title>
        <authorList>
            <person name="Gralka M."/>
        </authorList>
    </citation>
    <scope>NUCLEOTIDE SEQUENCE</scope>
    <source>
        <strain evidence="5">G2M05</strain>
    </source>
</reference>
<feature type="domain" description="Type I restriction modification DNA specificity" evidence="4">
    <location>
        <begin position="193"/>
        <end position="351"/>
    </location>
</feature>
<comment type="similarity">
    <text evidence="1">Belongs to the type-I restriction system S methylase family.</text>
</comment>
<dbReference type="PANTHER" id="PTHR30408">
    <property type="entry name" value="TYPE-1 RESTRICTION ENZYME ECOKI SPECIFICITY PROTEIN"/>
    <property type="match status" value="1"/>
</dbReference>
<dbReference type="Pfam" id="PF01420">
    <property type="entry name" value="Methylase_S"/>
    <property type="match status" value="2"/>
</dbReference>
<dbReference type="Gene3D" id="3.90.220.20">
    <property type="entry name" value="DNA methylase specificity domains"/>
    <property type="match status" value="2"/>
</dbReference>
<keyword evidence="5" id="KW-0378">Hydrolase</keyword>
<dbReference type="InterPro" id="IPR000055">
    <property type="entry name" value="Restrct_endonuc_typeI_TRD"/>
</dbReference>
<keyword evidence="5" id="KW-0540">Nuclease</keyword>
<keyword evidence="5" id="KW-0255">Endonuclease</keyword>
<dbReference type="AlphaFoldDB" id="A0AAW7Y9C5"/>
<keyword evidence="3" id="KW-0238">DNA-binding</keyword>
<dbReference type="SUPFAM" id="SSF116734">
    <property type="entry name" value="DNA methylase specificity domain"/>
    <property type="match status" value="2"/>
</dbReference>
<evidence type="ECO:0000256" key="2">
    <source>
        <dbReference type="ARBA" id="ARBA00022747"/>
    </source>
</evidence>
<dbReference type="GO" id="GO:0009307">
    <property type="term" value="P:DNA restriction-modification system"/>
    <property type="evidence" value="ECO:0007669"/>
    <property type="project" value="UniProtKB-KW"/>
</dbReference>
<feature type="domain" description="Type I restriction modification DNA specificity" evidence="4">
    <location>
        <begin position="58"/>
        <end position="158"/>
    </location>
</feature>
<keyword evidence="2" id="KW-0680">Restriction system</keyword>
<evidence type="ECO:0000313" key="5">
    <source>
        <dbReference type="EMBL" id="MDO6543250.1"/>
    </source>
</evidence>
<dbReference type="EMBL" id="JAUOPU010000011">
    <property type="protein sequence ID" value="MDO6543250.1"/>
    <property type="molecule type" value="Genomic_DNA"/>
</dbReference>
<evidence type="ECO:0000256" key="1">
    <source>
        <dbReference type="ARBA" id="ARBA00010923"/>
    </source>
</evidence>
<accession>A0AAW7Y9C5</accession>
<sequence>MSEQQLPDGWKLMKFGDIAKQISRRVEPSETDLDIYVGLEHLDPDSLKIKRHGVPADVKGQKLLVKKGQIIFGKRRAYQRKIAVADWDCICSAHAMVLEANPDKVIPEFLPFFMQSDVFMNRAVAISEGSLSPTIKWKILASQNFTIPSIAQQHKIVEAGCLLQRIQEQITALNDSALNLSNSIIQEILNRDKVEIKKLHQLVDMQVGYAFKSKNFADKGIALMRGANVGVSNPDWGNGKKYLPNEIAKGYSEYLLNDEDIIIAMDRPFTGAGFKVSRLSQSDLPCLLVQRVGRFQSYKGITPEYLWLLLNSKFVKGYLFSQQKGMDIPHLSRKEILECEVPVLSVGEQNKLSNTIGCLFSKRDTLDTKFVHIKQIKKTLLG</sequence>
<dbReference type="Proteomes" id="UP001170624">
    <property type="component" value="Unassembled WGS sequence"/>
</dbReference>